<organism evidence="5 6">
    <name type="scientific">Acanthoscelides obtectus</name>
    <name type="common">Bean weevil</name>
    <name type="synonym">Bruchus obtectus</name>
    <dbReference type="NCBI Taxonomy" id="200917"/>
    <lineage>
        <taxon>Eukaryota</taxon>
        <taxon>Metazoa</taxon>
        <taxon>Ecdysozoa</taxon>
        <taxon>Arthropoda</taxon>
        <taxon>Hexapoda</taxon>
        <taxon>Insecta</taxon>
        <taxon>Pterygota</taxon>
        <taxon>Neoptera</taxon>
        <taxon>Endopterygota</taxon>
        <taxon>Coleoptera</taxon>
        <taxon>Polyphaga</taxon>
        <taxon>Cucujiformia</taxon>
        <taxon>Chrysomeloidea</taxon>
        <taxon>Chrysomelidae</taxon>
        <taxon>Bruchinae</taxon>
        <taxon>Bruchini</taxon>
        <taxon>Acanthoscelides</taxon>
    </lineage>
</organism>
<accession>A0A9P0MIJ4</accession>
<dbReference type="Pfam" id="PF04500">
    <property type="entry name" value="FLYWCH"/>
    <property type="match status" value="1"/>
</dbReference>
<reference evidence="5" key="1">
    <citation type="submission" date="2022-03" db="EMBL/GenBank/DDBJ databases">
        <authorList>
            <person name="Sayadi A."/>
        </authorList>
    </citation>
    <scope>NUCLEOTIDE SEQUENCE</scope>
</reference>
<feature type="domain" description="FLYWCH-type" evidence="4">
    <location>
        <begin position="6"/>
        <end position="57"/>
    </location>
</feature>
<sequence length="76" mass="8972">MGQKNHILMLDCCEYTVENTTKHRIMWCCAQKFKTKCRARVVTYGHMIYLKCTEHNHGPTERFGKRYAKITMTLGD</sequence>
<evidence type="ECO:0000256" key="3">
    <source>
        <dbReference type="ARBA" id="ARBA00022833"/>
    </source>
</evidence>
<dbReference type="GO" id="GO:0008270">
    <property type="term" value="F:zinc ion binding"/>
    <property type="evidence" value="ECO:0007669"/>
    <property type="project" value="UniProtKB-KW"/>
</dbReference>
<dbReference type="InterPro" id="IPR007588">
    <property type="entry name" value="Znf_FLYWCH"/>
</dbReference>
<comment type="caution">
    <text evidence="5">The sequence shown here is derived from an EMBL/GenBank/DDBJ whole genome shotgun (WGS) entry which is preliminary data.</text>
</comment>
<keyword evidence="2" id="KW-0863">Zinc-finger</keyword>
<keyword evidence="3" id="KW-0862">Zinc</keyword>
<evidence type="ECO:0000259" key="4">
    <source>
        <dbReference type="Pfam" id="PF04500"/>
    </source>
</evidence>
<evidence type="ECO:0000313" key="5">
    <source>
        <dbReference type="EMBL" id="CAH2013234.1"/>
    </source>
</evidence>
<evidence type="ECO:0000313" key="6">
    <source>
        <dbReference type="Proteomes" id="UP001152888"/>
    </source>
</evidence>
<protein>
    <recommendedName>
        <fullName evidence="4">FLYWCH-type domain-containing protein</fullName>
    </recommendedName>
</protein>
<dbReference type="Gene3D" id="2.20.25.240">
    <property type="match status" value="1"/>
</dbReference>
<name>A0A9P0MIJ4_ACAOB</name>
<dbReference type="EMBL" id="CAKOFQ010008296">
    <property type="protein sequence ID" value="CAH2013234.1"/>
    <property type="molecule type" value="Genomic_DNA"/>
</dbReference>
<proteinExistence type="predicted"/>
<dbReference type="Proteomes" id="UP001152888">
    <property type="component" value="Unassembled WGS sequence"/>
</dbReference>
<keyword evidence="1" id="KW-0479">Metal-binding</keyword>
<evidence type="ECO:0000256" key="1">
    <source>
        <dbReference type="ARBA" id="ARBA00022723"/>
    </source>
</evidence>
<dbReference type="AlphaFoldDB" id="A0A9P0MIJ4"/>
<keyword evidence="6" id="KW-1185">Reference proteome</keyword>
<gene>
    <name evidence="5" type="ORF">ACAOBT_LOCUS33337</name>
</gene>
<evidence type="ECO:0000256" key="2">
    <source>
        <dbReference type="ARBA" id="ARBA00022771"/>
    </source>
</evidence>
<dbReference type="OrthoDB" id="167578at2759"/>